<comment type="similarity">
    <text evidence="3">Belongs to the DapA family.</text>
</comment>
<dbReference type="Gene3D" id="3.20.20.70">
    <property type="entry name" value="Aldolase class I"/>
    <property type="match status" value="1"/>
</dbReference>
<comment type="caution">
    <text evidence="4">The sequence shown here is derived from an EMBL/GenBank/DDBJ whole genome shotgun (WGS) entry which is preliminary data.</text>
</comment>
<dbReference type="PRINTS" id="PR00146">
    <property type="entry name" value="DHPICSNTHASE"/>
</dbReference>
<evidence type="ECO:0008006" key="6">
    <source>
        <dbReference type="Google" id="ProtNLM"/>
    </source>
</evidence>
<dbReference type="PANTHER" id="PTHR42849:SF1">
    <property type="entry name" value="N-ACETYLNEURAMINATE LYASE"/>
    <property type="match status" value="1"/>
</dbReference>
<evidence type="ECO:0000256" key="2">
    <source>
        <dbReference type="ARBA" id="ARBA00023270"/>
    </source>
</evidence>
<gene>
    <name evidence="4" type="ORF">Daus18300_013806</name>
</gene>
<dbReference type="SMART" id="SM01130">
    <property type="entry name" value="DHDPS"/>
    <property type="match status" value="1"/>
</dbReference>
<dbReference type="SUPFAM" id="SSF51569">
    <property type="entry name" value="Aldolase"/>
    <property type="match status" value="1"/>
</dbReference>
<sequence length="297" mass="31634">MSLKGIMVALYTPFTADQSAIDVEALEQHIQNLVKAGVHGLVPGGSTGEFTTLTIEERKQLVEVSVKSAAGKVPVVAGIGALSTKEGVELAKHAAEAGAAALMVVPPFYDAPSVEELHELLAELHSVSNLPIMFYNIPSASGLKLSPAQLADLSKVGVKYMKDTSGDAPSLTELLFSLHDRITAFNGWDTLTFYGLAAGAKGSVWGATNIIPELSMELWEALAVKKDLEKARELWTKIYPVCKFLESYNYAAAIKTGMELRGTPTGGCRKPFALLGQSERAEFASLLQVAGVKVVGQ</sequence>
<keyword evidence="1 3" id="KW-0456">Lyase</keyword>
<proteinExistence type="inferred from homology"/>
<protein>
    <recommendedName>
        <fullName evidence="6">Dihydrodipicolinate synthase</fullName>
    </recommendedName>
</protein>
<evidence type="ECO:0000313" key="5">
    <source>
        <dbReference type="Proteomes" id="UP001583177"/>
    </source>
</evidence>
<dbReference type="PROSITE" id="PS00665">
    <property type="entry name" value="DHDPS_1"/>
    <property type="match status" value="1"/>
</dbReference>
<dbReference type="InterPro" id="IPR013785">
    <property type="entry name" value="Aldolase_TIM"/>
</dbReference>
<keyword evidence="2" id="KW-0704">Schiff base</keyword>
<dbReference type="PIRSF" id="PIRSF001365">
    <property type="entry name" value="DHDPS"/>
    <property type="match status" value="1"/>
</dbReference>
<evidence type="ECO:0000256" key="1">
    <source>
        <dbReference type="ARBA" id="ARBA00023239"/>
    </source>
</evidence>
<evidence type="ECO:0000256" key="3">
    <source>
        <dbReference type="PIRNR" id="PIRNR001365"/>
    </source>
</evidence>
<dbReference type="CDD" id="cd00408">
    <property type="entry name" value="DHDPS-like"/>
    <property type="match status" value="1"/>
</dbReference>
<organism evidence="4 5">
    <name type="scientific">Diaporthe australafricana</name>
    <dbReference type="NCBI Taxonomy" id="127596"/>
    <lineage>
        <taxon>Eukaryota</taxon>
        <taxon>Fungi</taxon>
        <taxon>Dikarya</taxon>
        <taxon>Ascomycota</taxon>
        <taxon>Pezizomycotina</taxon>
        <taxon>Sordariomycetes</taxon>
        <taxon>Sordariomycetidae</taxon>
        <taxon>Diaporthales</taxon>
        <taxon>Diaporthaceae</taxon>
        <taxon>Diaporthe</taxon>
    </lineage>
</organism>
<accession>A0ABR3VXM1</accession>
<dbReference type="EMBL" id="JAWRVE010000232">
    <property type="protein sequence ID" value="KAL1847817.1"/>
    <property type="molecule type" value="Genomic_DNA"/>
</dbReference>
<dbReference type="InterPro" id="IPR020624">
    <property type="entry name" value="Schiff_base-form_aldolases_CS"/>
</dbReference>
<name>A0ABR3VXM1_9PEZI</name>
<dbReference type="PANTHER" id="PTHR42849">
    <property type="entry name" value="N-ACETYLNEURAMINATE LYASE"/>
    <property type="match status" value="1"/>
</dbReference>
<evidence type="ECO:0000313" key="4">
    <source>
        <dbReference type="EMBL" id="KAL1847817.1"/>
    </source>
</evidence>
<dbReference type="Pfam" id="PF00701">
    <property type="entry name" value="DHDPS"/>
    <property type="match status" value="1"/>
</dbReference>
<keyword evidence="5" id="KW-1185">Reference proteome</keyword>
<reference evidence="4 5" key="1">
    <citation type="journal article" date="2024" name="IMA Fungus">
        <title>IMA Genome - F19 : A genome assembly and annotation guide to empower mycologists, including annotated draft genome sequences of Ceratocystis pirilliformis, Diaporthe australafricana, Fusarium ophioides, Paecilomyces lecythidis, and Sporothrix stenoceras.</title>
        <authorList>
            <person name="Aylward J."/>
            <person name="Wilson A.M."/>
            <person name="Visagie C.M."/>
            <person name="Spraker J."/>
            <person name="Barnes I."/>
            <person name="Buitendag C."/>
            <person name="Ceriani C."/>
            <person name="Del Mar Angel L."/>
            <person name="du Plessis D."/>
            <person name="Fuchs T."/>
            <person name="Gasser K."/>
            <person name="Kramer D."/>
            <person name="Li W."/>
            <person name="Munsamy K."/>
            <person name="Piso A."/>
            <person name="Price J.L."/>
            <person name="Sonnekus B."/>
            <person name="Thomas C."/>
            <person name="van der Nest A."/>
            <person name="van Dijk A."/>
            <person name="van Heerden A."/>
            <person name="van Vuuren N."/>
            <person name="Yilmaz N."/>
            <person name="Duong T.A."/>
            <person name="van der Merwe N.A."/>
            <person name="Wingfield M.J."/>
            <person name="Wingfield B.D."/>
        </authorList>
    </citation>
    <scope>NUCLEOTIDE SEQUENCE [LARGE SCALE GENOMIC DNA]</scope>
    <source>
        <strain evidence="4 5">CMW 18300</strain>
    </source>
</reference>
<dbReference type="InterPro" id="IPR002220">
    <property type="entry name" value="DapA-like"/>
</dbReference>
<dbReference type="Proteomes" id="UP001583177">
    <property type="component" value="Unassembled WGS sequence"/>
</dbReference>